<keyword evidence="7" id="KW-1185">Reference proteome</keyword>
<sequence length="371" mass="37898">MTRLLFTAGPGAGHVLPLLPLARAAAAAGHEVAFAVVGSTVDIVSGIEAYRIDPGGVAQRAYRDMVRAANVPGLSPGRLRELTGAGWARVAEAVLPSLTARIERLRPDVVVHEPMQVAGLVAAHRTGTPALLHGIGLPASVYRPALERVAPGCTPPSAVLTVCPDSLIRTVRPTDWAMRYEPGTLPGPVPDWLSPGGERPRVCLTFGTQLTAEPPPALRRAIRALGGLGLEVVVSAGGAEADALGPVPPGVRVVRWMPMPEVLATCAAVVHHGGAGTTFTAIAAGVPQVVLPQGADQHRNAAAVATHGLGVALGPDAGVPAIAAAVGQVVGERRYGERARRVAAENAARPGPGEVVARIAGRFPARASLAG</sequence>
<proteinExistence type="inferred from homology"/>
<keyword evidence="3" id="KW-0808">Transferase</keyword>
<dbReference type="PANTHER" id="PTHR48050:SF13">
    <property type="entry name" value="STEROL 3-BETA-GLUCOSYLTRANSFERASE UGT80A2"/>
    <property type="match status" value="1"/>
</dbReference>
<keyword evidence="2" id="KW-0328">Glycosyltransferase</keyword>
<dbReference type="Pfam" id="PF21036">
    <property type="entry name" value="EryCIII-like_N"/>
    <property type="match status" value="1"/>
</dbReference>
<feature type="domain" description="Erythromycin biosynthesis protein CIII-like N-terminal" evidence="5">
    <location>
        <begin position="89"/>
        <end position="207"/>
    </location>
</feature>
<dbReference type="InterPro" id="IPR002213">
    <property type="entry name" value="UDP_glucos_trans"/>
</dbReference>
<dbReference type="InterPro" id="IPR010610">
    <property type="entry name" value="EryCIII-like_C"/>
</dbReference>
<organism evidence="6 7">
    <name type="scientific">Amycolatopsis melonis</name>
    <dbReference type="NCBI Taxonomy" id="3156488"/>
    <lineage>
        <taxon>Bacteria</taxon>
        <taxon>Bacillati</taxon>
        <taxon>Actinomycetota</taxon>
        <taxon>Actinomycetes</taxon>
        <taxon>Pseudonocardiales</taxon>
        <taxon>Pseudonocardiaceae</taxon>
        <taxon>Amycolatopsis</taxon>
    </lineage>
</organism>
<dbReference type="Gene3D" id="3.40.50.2000">
    <property type="entry name" value="Glycogen Phosphorylase B"/>
    <property type="match status" value="2"/>
</dbReference>
<dbReference type="InterPro" id="IPR050426">
    <property type="entry name" value="Glycosyltransferase_28"/>
</dbReference>
<evidence type="ECO:0000313" key="7">
    <source>
        <dbReference type="Proteomes" id="UP001440984"/>
    </source>
</evidence>
<evidence type="ECO:0000313" key="6">
    <source>
        <dbReference type="EMBL" id="MEQ0558126.1"/>
    </source>
</evidence>
<gene>
    <name evidence="6" type="ORF">ABJI51_03500</name>
</gene>
<dbReference type="RefSeq" id="WP_348947452.1">
    <property type="nucleotide sequence ID" value="NZ_JBDZYD010000001.1"/>
</dbReference>
<evidence type="ECO:0000256" key="3">
    <source>
        <dbReference type="ARBA" id="ARBA00022679"/>
    </source>
</evidence>
<accession>A0ABV0L7H9</accession>
<dbReference type="CDD" id="cd03784">
    <property type="entry name" value="GT1_Gtf-like"/>
    <property type="match status" value="1"/>
</dbReference>
<dbReference type="PANTHER" id="PTHR48050">
    <property type="entry name" value="STEROL 3-BETA-GLUCOSYLTRANSFERASE"/>
    <property type="match status" value="1"/>
</dbReference>
<dbReference type="Proteomes" id="UP001440984">
    <property type="component" value="Unassembled WGS sequence"/>
</dbReference>
<comment type="similarity">
    <text evidence="1">Belongs to the glycosyltransferase 28 family.</text>
</comment>
<evidence type="ECO:0000259" key="5">
    <source>
        <dbReference type="Pfam" id="PF21036"/>
    </source>
</evidence>
<reference evidence="6 7" key="1">
    <citation type="submission" date="2024-05" db="EMBL/GenBank/DDBJ databases">
        <authorList>
            <person name="Zhao H."/>
            <person name="Xu Y."/>
            <person name="Lin S."/>
            <person name="Spain J.C."/>
            <person name="Zhou N.-Y."/>
        </authorList>
    </citation>
    <scope>NUCLEOTIDE SEQUENCE [LARGE SCALE GENOMIC DNA]</scope>
    <source>
        <strain evidence="6 7">NEAU-NG30</strain>
    </source>
</reference>
<name>A0ABV0L7H9_9PSEU</name>
<dbReference type="InterPro" id="IPR048284">
    <property type="entry name" value="EryCIII-like_N"/>
</dbReference>
<evidence type="ECO:0000256" key="1">
    <source>
        <dbReference type="ARBA" id="ARBA00006962"/>
    </source>
</evidence>
<comment type="caution">
    <text evidence="6">The sequence shown here is derived from an EMBL/GenBank/DDBJ whole genome shotgun (WGS) entry which is preliminary data.</text>
</comment>
<evidence type="ECO:0000256" key="2">
    <source>
        <dbReference type="ARBA" id="ARBA00022676"/>
    </source>
</evidence>
<evidence type="ECO:0000259" key="4">
    <source>
        <dbReference type="Pfam" id="PF06722"/>
    </source>
</evidence>
<dbReference type="Pfam" id="PF06722">
    <property type="entry name" value="EryCIII-like_C"/>
    <property type="match status" value="1"/>
</dbReference>
<protein>
    <submittedName>
        <fullName evidence="6">Glycosyltransferase</fullName>
    </submittedName>
</protein>
<dbReference type="EMBL" id="JBDZYD010000001">
    <property type="protein sequence ID" value="MEQ0558126.1"/>
    <property type="molecule type" value="Genomic_DNA"/>
</dbReference>
<dbReference type="SUPFAM" id="SSF53756">
    <property type="entry name" value="UDP-Glycosyltransferase/glycogen phosphorylase"/>
    <property type="match status" value="1"/>
</dbReference>
<feature type="domain" description="Erythromycin biosynthesis protein CIII-like C-terminal" evidence="4">
    <location>
        <begin position="222"/>
        <end position="359"/>
    </location>
</feature>